<evidence type="ECO:0000313" key="2">
    <source>
        <dbReference type="Proteomes" id="UP000699042"/>
    </source>
</evidence>
<dbReference type="EMBL" id="JAESDN010000001">
    <property type="protein sequence ID" value="KAG7058964.1"/>
    <property type="molecule type" value="Genomic_DNA"/>
</dbReference>
<proteinExistence type="predicted"/>
<gene>
    <name evidence="1" type="ORF">JMJ77_006333</name>
</gene>
<accession>A0A9P7RJX1</accession>
<keyword evidence="2" id="KW-1185">Reference proteome</keyword>
<reference evidence="1" key="1">
    <citation type="submission" date="2021-05" db="EMBL/GenBank/DDBJ databases">
        <title>Comparative genomics of three Colletotrichum scovillei strains and genetic complementation revealed genes involved fungal growth and virulence on chili pepper.</title>
        <authorList>
            <person name="Hsieh D.-K."/>
            <person name="Chuang S.-C."/>
            <person name="Chen C.-Y."/>
            <person name="Chao Y.-T."/>
            <person name="Lu M.-Y.J."/>
            <person name="Lee M.-H."/>
            <person name="Shih M.-C."/>
        </authorList>
    </citation>
    <scope>NUCLEOTIDE SEQUENCE</scope>
    <source>
        <strain evidence="1">Coll-153</strain>
    </source>
</reference>
<comment type="caution">
    <text evidence="1">The sequence shown here is derived from an EMBL/GenBank/DDBJ whole genome shotgun (WGS) entry which is preliminary data.</text>
</comment>
<organism evidence="1 2">
    <name type="scientific">Colletotrichum scovillei</name>
    <dbReference type="NCBI Taxonomy" id="1209932"/>
    <lineage>
        <taxon>Eukaryota</taxon>
        <taxon>Fungi</taxon>
        <taxon>Dikarya</taxon>
        <taxon>Ascomycota</taxon>
        <taxon>Pezizomycotina</taxon>
        <taxon>Sordariomycetes</taxon>
        <taxon>Hypocreomycetidae</taxon>
        <taxon>Glomerellales</taxon>
        <taxon>Glomerellaceae</taxon>
        <taxon>Colletotrichum</taxon>
        <taxon>Colletotrichum acutatum species complex</taxon>
    </lineage>
</organism>
<protein>
    <submittedName>
        <fullName evidence="1">Uncharacterized protein</fullName>
    </submittedName>
</protein>
<feature type="non-terminal residue" evidence="1">
    <location>
        <position position="1"/>
    </location>
</feature>
<dbReference type="Proteomes" id="UP000699042">
    <property type="component" value="Unassembled WGS sequence"/>
</dbReference>
<dbReference type="AlphaFoldDB" id="A0A9P7RJX1"/>
<evidence type="ECO:0000313" key="1">
    <source>
        <dbReference type="EMBL" id="KAG7058964.1"/>
    </source>
</evidence>
<name>A0A9P7RJX1_9PEZI</name>
<sequence>AIADQVPRHVGVERPANRVLSCHLSSASLQNCAQDFWQVISGDRRCEIS</sequence>